<keyword evidence="2" id="KW-1185">Reference proteome</keyword>
<evidence type="ECO:0000313" key="1">
    <source>
        <dbReference type="EMBL" id="KAJ7993076.1"/>
    </source>
</evidence>
<dbReference type="Proteomes" id="UP001157502">
    <property type="component" value="Chromosome 24"/>
</dbReference>
<proteinExistence type="predicted"/>
<evidence type="ECO:0000313" key="2">
    <source>
        <dbReference type="Proteomes" id="UP001157502"/>
    </source>
</evidence>
<comment type="caution">
    <text evidence="1">The sequence shown here is derived from an EMBL/GenBank/DDBJ whole genome shotgun (WGS) entry which is preliminary data.</text>
</comment>
<gene>
    <name evidence="1" type="ORF">DPEC_G00268680</name>
</gene>
<name>A0ACC2FP25_DALPE</name>
<protein>
    <submittedName>
        <fullName evidence="1">Uncharacterized protein</fullName>
    </submittedName>
</protein>
<organism evidence="1 2">
    <name type="scientific">Dallia pectoralis</name>
    <name type="common">Alaska blackfish</name>
    <dbReference type="NCBI Taxonomy" id="75939"/>
    <lineage>
        <taxon>Eukaryota</taxon>
        <taxon>Metazoa</taxon>
        <taxon>Chordata</taxon>
        <taxon>Craniata</taxon>
        <taxon>Vertebrata</taxon>
        <taxon>Euteleostomi</taxon>
        <taxon>Actinopterygii</taxon>
        <taxon>Neopterygii</taxon>
        <taxon>Teleostei</taxon>
        <taxon>Protacanthopterygii</taxon>
        <taxon>Esociformes</taxon>
        <taxon>Umbridae</taxon>
        <taxon>Dallia</taxon>
    </lineage>
</organism>
<reference evidence="1" key="1">
    <citation type="submission" date="2021-05" db="EMBL/GenBank/DDBJ databases">
        <authorList>
            <person name="Pan Q."/>
            <person name="Jouanno E."/>
            <person name="Zahm M."/>
            <person name="Klopp C."/>
            <person name="Cabau C."/>
            <person name="Louis A."/>
            <person name="Berthelot C."/>
            <person name="Parey E."/>
            <person name="Roest Crollius H."/>
            <person name="Montfort J."/>
            <person name="Robinson-Rechavi M."/>
            <person name="Bouchez O."/>
            <person name="Lampietro C."/>
            <person name="Lopez Roques C."/>
            <person name="Donnadieu C."/>
            <person name="Postlethwait J."/>
            <person name="Bobe J."/>
            <person name="Dillon D."/>
            <person name="Chandos A."/>
            <person name="von Hippel F."/>
            <person name="Guiguen Y."/>
        </authorList>
    </citation>
    <scope>NUCLEOTIDE SEQUENCE</scope>
    <source>
        <strain evidence="1">YG-Jan2019</strain>
    </source>
</reference>
<accession>A0ACC2FP25</accession>
<sequence>MGGYGLGKHFSWSITPHVDIDDDAPKHGKKNIALRQVGQDRRRPETRTMAKVVRTVHRHPGNIRTRGAEEKGVPGAADTQPSGKR</sequence>
<dbReference type="EMBL" id="CM055751">
    <property type="protein sequence ID" value="KAJ7993076.1"/>
    <property type="molecule type" value="Genomic_DNA"/>
</dbReference>